<reference evidence="3" key="1">
    <citation type="submission" date="2017-02" db="EMBL/GenBank/DDBJ databases">
        <title>Natronthermophilus aegyptiacus gen. nov.,sp. nov., an aerobic, extremely halophilic alkalithermophilic archaeon isolated from the athalassohaline Wadi An Natrun, Egypt.</title>
        <authorList>
            <person name="Zhao B."/>
        </authorList>
    </citation>
    <scope>NUCLEOTIDE SEQUENCE [LARGE SCALE GENOMIC DNA]</scope>
    <source>
        <strain evidence="3">JW/NM-HA 15</strain>
    </source>
</reference>
<dbReference type="GeneID" id="32894708"/>
<dbReference type="Pfam" id="PF04307">
    <property type="entry name" value="YdjM"/>
    <property type="match status" value="1"/>
</dbReference>
<feature type="transmembrane region" description="Helical" evidence="1">
    <location>
        <begin position="57"/>
        <end position="79"/>
    </location>
</feature>
<name>A0A2Z2HYS5_9EURY</name>
<keyword evidence="1" id="KW-1133">Transmembrane helix</keyword>
<dbReference type="OrthoDB" id="206308at2157"/>
<organism evidence="2 3">
    <name type="scientific">Natrarchaeobaculum aegyptiacum</name>
    <dbReference type="NCBI Taxonomy" id="745377"/>
    <lineage>
        <taxon>Archaea</taxon>
        <taxon>Methanobacteriati</taxon>
        <taxon>Methanobacteriota</taxon>
        <taxon>Stenosarchaea group</taxon>
        <taxon>Halobacteria</taxon>
        <taxon>Halobacteriales</taxon>
        <taxon>Natrialbaceae</taxon>
        <taxon>Natrarchaeobaculum</taxon>
    </lineage>
</organism>
<dbReference type="EMBL" id="CP019893">
    <property type="protein sequence ID" value="ARS90284.1"/>
    <property type="molecule type" value="Genomic_DNA"/>
</dbReference>
<protein>
    <submittedName>
        <fullName evidence="2">Hydrolase</fullName>
    </submittedName>
</protein>
<accession>A0A2Z2HYS5</accession>
<gene>
    <name evidence="2" type="ORF">B1756_11485</name>
</gene>
<dbReference type="InterPro" id="IPR007404">
    <property type="entry name" value="YdjM-like"/>
</dbReference>
<sequence length="209" mass="22826">MWPWEHAIVGYLAYSLFVHLVYRDSPTGLETLAVVFGSLLPDLIDKPLAWEFGVFEAGYAIGHSIFVAIPLSIAVGLLARRVGRTRAGIAFSVGYLLHLPADVLDAYVRGGQVAPELMFWPIATVEEVGEPAGFLAEFTRLFGQYQEALLAGDLSTYMWAQVGLAALAGLVWLADGAPVLREVLVWFRRLVTAAVGRNGPRESVPDDRN</sequence>
<dbReference type="GO" id="GO:0016787">
    <property type="term" value="F:hydrolase activity"/>
    <property type="evidence" value="ECO:0007669"/>
    <property type="project" value="UniProtKB-KW"/>
</dbReference>
<evidence type="ECO:0000313" key="3">
    <source>
        <dbReference type="Proteomes" id="UP000250088"/>
    </source>
</evidence>
<evidence type="ECO:0000256" key="1">
    <source>
        <dbReference type="SAM" id="Phobius"/>
    </source>
</evidence>
<dbReference type="RefSeq" id="WP_086888660.1">
    <property type="nucleotide sequence ID" value="NZ_CP019893.1"/>
</dbReference>
<evidence type="ECO:0000313" key="2">
    <source>
        <dbReference type="EMBL" id="ARS90284.1"/>
    </source>
</evidence>
<dbReference type="AlphaFoldDB" id="A0A2Z2HYS5"/>
<keyword evidence="1" id="KW-0472">Membrane</keyword>
<dbReference type="Proteomes" id="UP000250088">
    <property type="component" value="Chromosome"/>
</dbReference>
<keyword evidence="3" id="KW-1185">Reference proteome</keyword>
<keyword evidence="2" id="KW-0378">Hydrolase</keyword>
<keyword evidence="1" id="KW-0812">Transmembrane</keyword>
<dbReference type="KEGG" id="naj:B1756_11485"/>
<proteinExistence type="predicted"/>